<dbReference type="AlphaFoldDB" id="A0A6A8DCF3"/>
<keyword evidence="1" id="KW-1133">Transmembrane helix</keyword>
<feature type="transmembrane region" description="Helical" evidence="1">
    <location>
        <begin position="80"/>
        <end position="98"/>
    </location>
</feature>
<comment type="caution">
    <text evidence="2">The sequence shown here is derived from an EMBL/GenBank/DDBJ whole genome shotgun (WGS) entry which is preliminary data.</text>
</comment>
<name>A0A6A8DCF3_9BACI</name>
<keyword evidence="1" id="KW-0472">Membrane</keyword>
<feature type="transmembrane region" description="Helical" evidence="1">
    <location>
        <begin position="176"/>
        <end position="197"/>
    </location>
</feature>
<evidence type="ECO:0000313" key="2">
    <source>
        <dbReference type="EMBL" id="MRH43224.1"/>
    </source>
</evidence>
<gene>
    <name evidence="2" type="ORF">GH741_11090</name>
</gene>
<feature type="transmembrane region" description="Helical" evidence="1">
    <location>
        <begin position="146"/>
        <end position="170"/>
    </location>
</feature>
<proteinExistence type="predicted"/>
<dbReference type="OrthoDB" id="2182676at2"/>
<reference evidence="2" key="1">
    <citation type="submission" date="2019-11" db="EMBL/GenBank/DDBJ databases">
        <authorList>
            <person name="Li J."/>
        </authorList>
    </citation>
    <scope>NUCLEOTIDE SEQUENCE</scope>
    <source>
        <strain evidence="2">B6B</strain>
    </source>
</reference>
<feature type="transmembrane region" description="Helical" evidence="1">
    <location>
        <begin position="25"/>
        <end position="51"/>
    </location>
</feature>
<dbReference type="Pfam" id="PF04854">
    <property type="entry name" value="DUF624"/>
    <property type="match status" value="1"/>
</dbReference>
<evidence type="ECO:0000313" key="3">
    <source>
        <dbReference type="Proteomes" id="UP000799092"/>
    </source>
</evidence>
<organism evidence="2 3">
    <name type="scientific">Aquibacillus halophilus</name>
    <dbReference type="NCBI Taxonomy" id="930132"/>
    <lineage>
        <taxon>Bacteria</taxon>
        <taxon>Bacillati</taxon>
        <taxon>Bacillota</taxon>
        <taxon>Bacilli</taxon>
        <taxon>Bacillales</taxon>
        <taxon>Bacillaceae</taxon>
        <taxon>Aquibacillus</taxon>
    </lineage>
</organism>
<accession>A0A6A8DCF3</accession>
<sequence length="209" mass="24336">MQLDAFSGIIYQFCTWFARLAYINLLWIFFTIVGLFIFGFFPATIAMFATLRQFLNKSNSPVCKTFWDYYKKEFVFSNKLGLVLVIISFLFYLNITFLQTVDIRVLQLLYYPMIMLSLLFVLSVCYLFACYVHFNQNIGILFKNAVLIMFYNPLPNLFIIFGSAAVYYAMVFIPGISFFYSGSLIALVILSSATFAFNKVERKQKHIEI</sequence>
<evidence type="ECO:0000256" key="1">
    <source>
        <dbReference type="SAM" id="Phobius"/>
    </source>
</evidence>
<protein>
    <submittedName>
        <fullName evidence="2">DUF624 domain-containing protein</fullName>
    </submittedName>
</protein>
<keyword evidence="1" id="KW-0812">Transmembrane</keyword>
<dbReference type="InterPro" id="IPR006938">
    <property type="entry name" value="DUF624"/>
</dbReference>
<dbReference type="Proteomes" id="UP000799092">
    <property type="component" value="Unassembled WGS sequence"/>
</dbReference>
<feature type="transmembrane region" description="Helical" evidence="1">
    <location>
        <begin position="110"/>
        <end position="134"/>
    </location>
</feature>
<keyword evidence="3" id="KW-1185">Reference proteome</keyword>
<dbReference type="RefSeq" id="WP_153736862.1">
    <property type="nucleotide sequence ID" value="NZ_WJNG01000008.1"/>
</dbReference>
<dbReference type="EMBL" id="WJNG01000008">
    <property type="protein sequence ID" value="MRH43224.1"/>
    <property type="molecule type" value="Genomic_DNA"/>
</dbReference>